<evidence type="ECO:0000256" key="4">
    <source>
        <dbReference type="ARBA" id="ARBA00022741"/>
    </source>
</evidence>
<comment type="subunit">
    <text evidence="11">Homodimer.</text>
</comment>
<evidence type="ECO:0000259" key="13">
    <source>
        <dbReference type="Pfam" id="PF08501"/>
    </source>
</evidence>
<dbReference type="KEGG" id="mbn:Mboo_1563"/>
<dbReference type="SUPFAM" id="SSF51735">
    <property type="entry name" value="NAD(P)-binding Rossmann-fold domains"/>
    <property type="match status" value="1"/>
</dbReference>
<dbReference type="GO" id="GO:0004764">
    <property type="term" value="F:shikimate 3-dehydrogenase (NADP+) activity"/>
    <property type="evidence" value="ECO:0007669"/>
    <property type="project" value="UniProtKB-UniRule"/>
</dbReference>
<dbReference type="InterPro" id="IPR036291">
    <property type="entry name" value="NAD(P)-bd_dom_sf"/>
</dbReference>
<feature type="binding site" evidence="11">
    <location>
        <position position="439"/>
    </location>
    <ligand>
        <name>shikimate</name>
        <dbReference type="ChEBI" id="CHEBI:36208"/>
    </ligand>
</feature>
<gene>
    <name evidence="11" type="primary">aroE</name>
    <name evidence="15" type="ordered locus">Mboo_1563</name>
</gene>
<dbReference type="InterPro" id="IPR031322">
    <property type="entry name" value="Shikimate/glucono_kinase"/>
</dbReference>
<evidence type="ECO:0000256" key="3">
    <source>
        <dbReference type="ARBA" id="ARBA00022679"/>
    </source>
</evidence>
<dbReference type="InterPro" id="IPR011342">
    <property type="entry name" value="Shikimate_DH"/>
</dbReference>
<evidence type="ECO:0000256" key="9">
    <source>
        <dbReference type="ARBA" id="ARBA00023141"/>
    </source>
</evidence>
<evidence type="ECO:0000259" key="12">
    <source>
        <dbReference type="Pfam" id="PF01488"/>
    </source>
</evidence>
<accession>A7I8L9</accession>
<dbReference type="InterPro" id="IPR046346">
    <property type="entry name" value="Aminoacid_DH-like_N_sf"/>
</dbReference>
<evidence type="ECO:0000256" key="11">
    <source>
        <dbReference type="HAMAP-Rule" id="MF_00222"/>
    </source>
</evidence>
<dbReference type="EC" id="1.1.1.25" evidence="11"/>
<feature type="binding site" evidence="11">
    <location>
        <begin position="220"/>
        <end position="222"/>
    </location>
    <ligand>
        <name>shikimate</name>
        <dbReference type="ChEBI" id="CHEBI:36208"/>
    </ligand>
</feature>
<feature type="domain" description="SDH C-terminal" evidence="14">
    <location>
        <begin position="432"/>
        <end position="460"/>
    </location>
</feature>
<comment type="similarity">
    <text evidence="11">Belongs to the shikimate dehydrogenase family.</text>
</comment>
<evidence type="ECO:0000256" key="8">
    <source>
        <dbReference type="ARBA" id="ARBA00023002"/>
    </source>
</evidence>
<dbReference type="HAMAP" id="MF_00222">
    <property type="entry name" value="Shikimate_DH_AroE"/>
    <property type="match status" value="1"/>
</dbReference>
<dbReference type="InterPro" id="IPR022893">
    <property type="entry name" value="Shikimate_DH_fam"/>
</dbReference>
<protein>
    <recommendedName>
        <fullName evidence="11">Shikimate dehydrogenase (NADP(+))</fullName>
        <shortName evidence="11">SDH</shortName>
        <ecNumber evidence="11">1.1.1.25</ecNumber>
    </recommendedName>
</protein>
<evidence type="ECO:0000256" key="7">
    <source>
        <dbReference type="ARBA" id="ARBA00022857"/>
    </source>
</evidence>
<comment type="catalytic activity">
    <reaction evidence="10">
        <text>shikimate + ATP = 3-phosphoshikimate + ADP + H(+)</text>
        <dbReference type="Rhea" id="RHEA:13121"/>
        <dbReference type="ChEBI" id="CHEBI:15378"/>
        <dbReference type="ChEBI" id="CHEBI:30616"/>
        <dbReference type="ChEBI" id="CHEBI:36208"/>
        <dbReference type="ChEBI" id="CHEBI:145989"/>
        <dbReference type="ChEBI" id="CHEBI:456216"/>
        <dbReference type="EC" id="2.7.1.71"/>
    </reaction>
</comment>
<dbReference type="Pfam" id="PF08501">
    <property type="entry name" value="Shikimate_dh_N"/>
    <property type="match status" value="1"/>
</dbReference>
<dbReference type="HAMAP" id="MF_00109">
    <property type="entry name" value="Shikimate_kinase"/>
    <property type="match status" value="1"/>
</dbReference>
<sequence>MKRIVLFGYRGTGKTAIGTVLAQKLGVPFLDTDALVEQQAGRTIPEIFRDSGEAGFRAREREAVSGLPDRDAIIATGGGVVMDPANMEHLRKESVCVLLSADPNVIGHRLAHAPRPALTSLSPTDEITAMLKHRRPAYAAAADFCIDTGRTTAGEAAEKILTLLGAGSIPDTARHTAARWFAATPLPAPEKEELERKLLGPGYDPQTRFLGVAGWPCGHSKSPVLFNRLFEHYRLNCHYTRFEAPEIGPVMEMARLISAKGLSVTIPFKQDVMSYLDEIDEAAQKIGAVNTVVFACGRAYGWNTDWIGIRKPLAHLSGSRAVLLGAGGVAAAAAYALRDLDMEIIILNRTPEKARALAERTGCRFGAWDDFDRTNPDLVVNATSIGMQPDTGSPLRDDQLKKEMTVCDLVYTPPVTSLIAAARKAGCTTILGTETFVYQAQEQFRLFFGIDVPDTTIREILA</sequence>
<organism evidence="15 16">
    <name type="scientific">Methanoregula boonei (strain DSM 21154 / JCM 14090 / 6A8)</name>
    <dbReference type="NCBI Taxonomy" id="456442"/>
    <lineage>
        <taxon>Archaea</taxon>
        <taxon>Methanobacteriati</taxon>
        <taxon>Methanobacteriota</taxon>
        <taxon>Stenosarchaea group</taxon>
        <taxon>Methanomicrobia</taxon>
        <taxon>Methanomicrobiales</taxon>
        <taxon>Methanoregulaceae</taxon>
        <taxon>Methanoregula</taxon>
    </lineage>
</organism>
<evidence type="ECO:0000256" key="5">
    <source>
        <dbReference type="ARBA" id="ARBA00022777"/>
    </source>
</evidence>
<dbReference type="EMBL" id="CP000780">
    <property type="protein sequence ID" value="ABS56080.1"/>
    <property type="molecule type" value="Genomic_DNA"/>
</dbReference>
<keyword evidence="4" id="KW-0547">Nucleotide-binding</keyword>
<dbReference type="InterPro" id="IPR000623">
    <property type="entry name" value="Shikimate_kinase/TSH1"/>
</dbReference>
<dbReference type="AlphaFoldDB" id="A7I8L9"/>
<dbReference type="NCBIfam" id="TIGR00507">
    <property type="entry name" value="aroE"/>
    <property type="match status" value="1"/>
</dbReference>
<proteinExistence type="inferred from homology"/>
<dbReference type="UniPathway" id="UPA00053">
    <property type="reaction ID" value="UER00087"/>
</dbReference>
<dbReference type="CDD" id="cd00464">
    <property type="entry name" value="SK"/>
    <property type="match status" value="1"/>
</dbReference>
<dbReference type="eggNOG" id="arCOG01033">
    <property type="taxonomic scope" value="Archaea"/>
</dbReference>
<feature type="domain" description="Shikimate dehydrogenase substrate binding N-terminal" evidence="13">
    <location>
        <begin position="212"/>
        <end position="292"/>
    </location>
</feature>
<comment type="catalytic activity">
    <reaction evidence="11">
        <text>shikimate + NADP(+) = 3-dehydroshikimate + NADPH + H(+)</text>
        <dbReference type="Rhea" id="RHEA:17737"/>
        <dbReference type="ChEBI" id="CHEBI:15378"/>
        <dbReference type="ChEBI" id="CHEBI:16630"/>
        <dbReference type="ChEBI" id="CHEBI:36208"/>
        <dbReference type="ChEBI" id="CHEBI:57783"/>
        <dbReference type="ChEBI" id="CHEBI:58349"/>
        <dbReference type="EC" id="1.1.1.25"/>
    </reaction>
</comment>
<dbReference type="GO" id="GO:0004765">
    <property type="term" value="F:shikimate kinase activity"/>
    <property type="evidence" value="ECO:0007669"/>
    <property type="project" value="UniProtKB-EC"/>
</dbReference>
<dbReference type="CDD" id="cd01065">
    <property type="entry name" value="NAD_bind_Shikimate_DH"/>
    <property type="match status" value="1"/>
</dbReference>
<feature type="binding site" evidence="11">
    <location>
        <position position="290"/>
    </location>
    <ligand>
        <name>shikimate</name>
        <dbReference type="ChEBI" id="CHEBI:36208"/>
    </ligand>
</feature>
<feature type="binding site" evidence="11">
    <location>
        <position position="411"/>
    </location>
    <ligand>
        <name>shikimate</name>
        <dbReference type="ChEBI" id="CHEBI:36208"/>
    </ligand>
</feature>
<feature type="binding site" evidence="11">
    <location>
        <begin position="348"/>
        <end position="353"/>
    </location>
    <ligand>
        <name>NADP(+)</name>
        <dbReference type="ChEBI" id="CHEBI:58349"/>
    </ligand>
</feature>
<feature type="binding site" evidence="11">
    <location>
        <begin position="325"/>
        <end position="329"/>
    </location>
    <ligand>
        <name>NADP(+)</name>
        <dbReference type="ChEBI" id="CHEBI:58349"/>
    </ligand>
</feature>
<evidence type="ECO:0000256" key="10">
    <source>
        <dbReference type="ARBA" id="ARBA00048567"/>
    </source>
</evidence>
<dbReference type="Gene3D" id="3.40.50.10860">
    <property type="entry name" value="Leucine Dehydrogenase, chain A, domain 1"/>
    <property type="match status" value="1"/>
</dbReference>
<dbReference type="GO" id="GO:0019632">
    <property type="term" value="P:shikimate metabolic process"/>
    <property type="evidence" value="ECO:0007669"/>
    <property type="project" value="InterPro"/>
</dbReference>
<evidence type="ECO:0000313" key="16">
    <source>
        <dbReference type="Proteomes" id="UP000002408"/>
    </source>
</evidence>
<dbReference type="PANTHER" id="PTHR21089">
    <property type="entry name" value="SHIKIMATE DEHYDROGENASE"/>
    <property type="match status" value="1"/>
</dbReference>
<dbReference type="PROSITE" id="PS01128">
    <property type="entry name" value="SHIKIMATE_KINASE"/>
    <property type="match status" value="1"/>
</dbReference>
<dbReference type="SUPFAM" id="SSF53223">
    <property type="entry name" value="Aminoacid dehydrogenase-like, N-terminal domain"/>
    <property type="match status" value="1"/>
</dbReference>
<dbReference type="GO" id="GO:0009073">
    <property type="term" value="P:aromatic amino acid family biosynthetic process"/>
    <property type="evidence" value="ECO:0007669"/>
    <property type="project" value="UniProtKB-KW"/>
</dbReference>
<dbReference type="GO" id="GO:0005524">
    <property type="term" value="F:ATP binding"/>
    <property type="evidence" value="ECO:0007669"/>
    <property type="project" value="UniProtKB-KW"/>
</dbReference>
<feature type="binding site" evidence="11">
    <location>
        <position position="305"/>
    </location>
    <ligand>
        <name>shikimate</name>
        <dbReference type="ChEBI" id="CHEBI:36208"/>
    </ligand>
</feature>
<reference evidence="16" key="1">
    <citation type="journal article" date="2015" name="Microbiology">
        <title>Genome of Methanoregula boonei 6A8 reveals adaptations to oligotrophic peatland environments.</title>
        <authorList>
            <person name="Braeuer S."/>
            <person name="Cadillo-Quiroz H."/>
            <person name="Kyrpides N."/>
            <person name="Woyke T."/>
            <person name="Goodwin L."/>
            <person name="Detter C."/>
            <person name="Podell S."/>
            <person name="Yavitt J.B."/>
            <person name="Zinder S.H."/>
        </authorList>
    </citation>
    <scope>NUCLEOTIDE SEQUENCE [LARGE SCALE GENOMIC DNA]</scope>
    <source>
        <strain evidence="16">DSM 21154 / JCM 14090 / 6A8</strain>
    </source>
</reference>
<dbReference type="InterPro" id="IPR041121">
    <property type="entry name" value="SDH_C"/>
</dbReference>
<keyword evidence="16" id="KW-1185">Reference proteome</keyword>
<keyword evidence="7 11" id="KW-0521">NADP</keyword>
<dbReference type="GO" id="GO:0009423">
    <property type="term" value="P:chorismate biosynthetic process"/>
    <property type="evidence" value="ECO:0007669"/>
    <property type="project" value="UniProtKB-UniRule"/>
</dbReference>
<evidence type="ECO:0000256" key="2">
    <source>
        <dbReference type="ARBA" id="ARBA00022605"/>
    </source>
</evidence>
<dbReference type="Gene3D" id="3.40.50.720">
    <property type="entry name" value="NAD(P)-binding Rossmann-like Domain"/>
    <property type="match status" value="1"/>
</dbReference>
<keyword evidence="6" id="KW-0067">ATP-binding</keyword>
<dbReference type="eggNOG" id="arCOG01047">
    <property type="taxonomic scope" value="Archaea"/>
</dbReference>
<feature type="binding site" evidence="11">
    <location>
        <position position="265"/>
    </location>
    <ligand>
        <name>shikimate</name>
        <dbReference type="ChEBI" id="CHEBI:36208"/>
    </ligand>
</feature>
<keyword evidence="9 11" id="KW-0057">Aromatic amino acid biosynthesis</keyword>
<dbReference type="Pfam" id="PF18317">
    <property type="entry name" value="SDH_C"/>
    <property type="match status" value="1"/>
</dbReference>
<keyword evidence="3" id="KW-0808">Transferase</keyword>
<keyword evidence="5" id="KW-0418">Kinase</keyword>
<feature type="binding site" evidence="11">
    <location>
        <position position="281"/>
    </location>
    <ligand>
        <name>NADP(+)</name>
        <dbReference type="ChEBI" id="CHEBI:58349"/>
    </ligand>
</feature>
<dbReference type="InterPro" id="IPR013708">
    <property type="entry name" value="Shikimate_DH-bd_N"/>
</dbReference>
<dbReference type="OrthoDB" id="8744at2157"/>
<dbReference type="PRINTS" id="PR01100">
    <property type="entry name" value="SHIKIMTKNASE"/>
</dbReference>
<dbReference type="Pfam" id="PF01202">
    <property type="entry name" value="SKI"/>
    <property type="match status" value="1"/>
</dbReference>
<comment type="pathway">
    <text evidence="11">Metabolic intermediate biosynthesis; chorismate biosynthesis; chorismate from D-erythrose 4-phosphate and phosphoenolpyruvate: step 4/7.</text>
</comment>
<dbReference type="InterPro" id="IPR006151">
    <property type="entry name" value="Shikm_DH/Glu-tRNA_Rdtase"/>
</dbReference>
<evidence type="ECO:0000256" key="1">
    <source>
        <dbReference type="ARBA" id="ARBA00004842"/>
    </source>
</evidence>
<name>A7I8L9_METB6</name>
<dbReference type="STRING" id="456442.Mboo_1563"/>
<feature type="binding site" evidence="11">
    <location>
        <position position="409"/>
    </location>
    <ligand>
        <name>NADP(+)</name>
        <dbReference type="ChEBI" id="CHEBI:58349"/>
    </ligand>
</feature>
<keyword evidence="8 11" id="KW-0560">Oxidoreductase</keyword>
<feature type="binding site" evidence="11">
    <location>
        <position position="432"/>
    </location>
    <ligand>
        <name>NADP(+)</name>
        <dbReference type="ChEBI" id="CHEBI:58349"/>
    </ligand>
</feature>
<dbReference type="Pfam" id="PF01488">
    <property type="entry name" value="Shikimate_DH"/>
    <property type="match status" value="1"/>
</dbReference>
<feature type="domain" description="Quinate/shikimate 5-dehydrogenase/glutamyl-tRNA reductase" evidence="12">
    <location>
        <begin position="313"/>
        <end position="363"/>
    </location>
</feature>
<keyword evidence="2 11" id="KW-0028">Amino-acid biosynthesis</keyword>
<dbReference type="GO" id="GO:0050661">
    <property type="term" value="F:NADP binding"/>
    <property type="evidence" value="ECO:0007669"/>
    <property type="project" value="InterPro"/>
</dbReference>
<dbReference type="HOGENOM" id="CLU_598021_0_0_2"/>
<evidence type="ECO:0000259" key="14">
    <source>
        <dbReference type="Pfam" id="PF18317"/>
    </source>
</evidence>
<feature type="active site" description="Proton acceptor" evidence="11">
    <location>
        <position position="269"/>
    </location>
</feature>
<dbReference type="PANTHER" id="PTHR21089:SF1">
    <property type="entry name" value="BIFUNCTIONAL 3-DEHYDROQUINATE DEHYDRATASE_SHIKIMATE DEHYDROGENASE, CHLOROPLASTIC"/>
    <property type="match status" value="1"/>
</dbReference>
<dbReference type="InterPro" id="IPR023000">
    <property type="entry name" value="Shikimate_kinase_CS"/>
</dbReference>
<dbReference type="Gene3D" id="3.40.50.300">
    <property type="entry name" value="P-loop containing nucleotide triphosphate hydrolases"/>
    <property type="match status" value="1"/>
</dbReference>
<comment type="pathway">
    <text evidence="1">Metabolic intermediate biosynthesis; chorismate biosynthesis; chorismate from D-erythrose 4-phosphate and phosphoenolpyruvate: step 5/7.</text>
</comment>
<dbReference type="SUPFAM" id="SSF52540">
    <property type="entry name" value="P-loop containing nucleoside triphosphate hydrolases"/>
    <property type="match status" value="1"/>
</dbReference>
<dbReference type="InterPro" id="IPR027417">
    <property type="entry name" value="P-loop_NTPase"/>
</dbReference>
<dbReference type="GO" id="GO:0008652">
    <property type="term" value="P:amino acid biosynthetic process"/>
    <property type="evidence" value="ECO:0007669"/>
    <property type="project" value="UniProtKB-KW"/>
</dbReference>
<comment type="function">
    <text evidence="11">Involved in the biosynthesis of the chorismate, which leads to the biosynthesis of aromatic amino acids. Catalyzes the reversible NADPH linked reduction of 3-dehydroshikimate (DHSA) to yield shikimate (SA).</text>
</comment>
<evidence type="ECO:0000256" key="6">
    <source>
        <dbReference type="ARBA" id="ARBA00022840"/>
    </source>
</evidence>
<dbReference type="Proteomes" id="UP000002408">
    <property type="component" value="Chromosome"/>
</dbReference>
<evidence type="ECO:0000313" key="15">
    <source>
        <dbReference type="EMBL" id="ABS56080.1"/>
    </source>
</evidence>